<feature type="compositionally biased region" description="Acidic residues" evidence="1">
    <location>
        <begin position="258"/>
        <end position="271"/>
    </location>
</feature>
<proteinExistence type="predicted"/>
<dbReference type="InterPro" id="IPR012417">
    <property type="entry name" value="CaM-bd_dom_pln"/>
</dbReference>
<organism evidence="3 4">
    <name type="scientific">Trapa natans</name>
    <name type="common">Water chestnut</name>
    <dbReference type="NCBI Taxonomy" id="22666"/>
    <lineage>
        <taxon>Eukaryota</taxon>
        <taxon>Viridiplantae</taxon>
        <taxon>Streptophyta</taxon>
        <taxon>Embryophyta</taxon>
        <taxon>Tracheophyta</taxon>
        <taxon>Spermatophyta</taxon>
        <taxon>Magnoliopsida</taxon>
        <taxon>eudicotyledons</taxon>
        <taxon>Gunneridae</taxon>
        <taxon>Pentapetalae</taxon>
        <taxon>rosids</taxon>
        <taxon>malvids</taxon>
        <taxon>Myrtales</taxon>
        <taxon>Lythraceae</taxon>
        <taxon>Trapa</taxon>
    </lineage>
</organism>
<feature type="domain" description="Calmodulin-binding" evidence="2">
    <location>
        <begin position="338"/>
        <end position="439"/>
    </location>
</feature>
<protein>
    <recommendedName>
        <fullName evidence="2">Calmodulin-binding domain-containing protein</fullName>
    </recommendedName>
</protein>
<dbReference type="EMBL" id="JAXQNO010000003">
    <property type="protein sequence ID" value="KAK4800617.1"/>
    <property type="molecule type" value="Genomic_DNA"/>
</dbReference>
<comment type="caution">
    <text evidence="3">The sequence shown here is derived from an EMBL/GenBank/DDBJ whole genome shotgun (WGS) entry which is preliminary data.</text>
</comment>
<feature type="region of interest" description="Disordered" evidence="1">
    <location>
        <begin position="204"/>
        <end position="344"/>
    </location>
</feature>
<dbReference type="PANTHER" id="PTHR33349">
    <property type="entry name" value="EMB|CAB62594.1"/>
    <property type="match status" value="1"/>
</dbReference>
<feature type="compositionally biased region" description="Polar residues" evidence="1">
    <location>
        <begin position="45"/>
        <end position="65"/>
    </location>
</feature>
<evidence type="ECO:0000313" key="4">
    <source>
        <dbReference type="Proteomes" id="UP001346149"/>
    </source>
</evidence>
<dbReference type="PANTHER" id="PTHR33349:SF20">
    <property type="entry name" value="CHROMO DOMAIN CEC-LIKE PROTEIN"/>
    <property type="match status" value="1"/>
</dbReference>
<feature type="region of interest" description="Disordered" evidence="1">
    <location>
        <begin position="1"/>
        <end position="175"/>
    </location>
</feature>
<name>A0AAN7MJU7_TRANT</name>
<dbReference type="SMART" id="SM01054">
    <property type="entry name" value="CaM_binding"/>
    <property type="match status" value="1"/>
</dbReference>
<feature type="compositionally biased region" description="Basic and acidic residues" evidence="1">
    <location>
        <begin position="311"/>
        <end position="343"/>
    </location>
</feature>
<dbReference type="AlphaFoldDB" id="A0AAN7MJU7"/>
<keyword evidence="4" id="KW-1185">Reference proteome</keyword>
<dbReference type="Pfam" id="PF07839">
    <property type="entry name" value="CaM_binding"/>
    <property type="match status" value="1"/>
</dbReference>
<dbReference type="GO" id="GO:0005516">
    <property type="term" value="F:calmodulin binding"/>
    <property type="evidence" value="ECO:0007669"/>
    <property type="project" value="InterPro"/>
</dbReference>
<dbReference type="Proteomes" id="UP001346149">
    <property type="component" value="Unassembled WGS sequence"/>
</dbReference>
<feature type="compositionally biased region" description="Polar residues" evidence="1">
    <location>
        <begin position="1"/>
        <end position="13"/>
    </location>
</feature>
<gene>
    <name evidence="3" type="ORF">SAY86_021104</name>
</gene>
<evidence type="ECO:0000313" key="3">
    <source>
        <dbReference type="EMBL" id="KAK4800617.1"/>
    </source>
</evidence>
<accession>A0AAN7MJU7</accession>
<evidence type="ECO:0000259" key="2">
    <source>
        <dbReference type="SMART" id="SM01054"/>
    </source>
</evidence>
<sequence>MSSKTKPDGSSQMKLKRGTSPLDGGKKMPIKSASSAAARRETSPGPASSRSQVTSHLKSSMSSRTEGAKPLKKPGHESTSKPSVNRRSSLDKPPVAARQVKKSLSSGSRERGPTSKSLLPTYKTALTGKKPTGLGTNKTVSKPKPVTERGKVVSKTAKRAPSPNNIVKKDPQHSDLVEVPEVNDLVVVVNDTQDFGKESVKDVDHYEEIEDQADNDAALHHQETGLIEDEESEKSVAGEFKDDDLLEHHEDILVNNENGDDKEQQEEEAPAESEALLLDEKIEDIEHHDQEDYNDHEEAVESSDETEITEDEKKPNEPENKDDALTEKSDNGSRDEAESEKCSIVEVDVEVDAKVGEEINVEASKPNADKVQEEEAISARQVTVQPDGAVTTTILKSRRSMGKDSAVSNDVIAETATKLLEQRKNKVRALVGAFETVISLQEPEQ</sequence>
<reference evidence="3 4" key="1">
    <citation type="journal article" date="2023" name="Hortic Res">
        <title>Pangenome of water caltrop reveals structural variations and asymmetric subgenome divergence after allopolyploidization.</title>
        <authorList>
            <person name="Zhang X."/>
            <person name="Chen Y."/>
            <person name="Wang L."/>
            <person name="Yuan Y."/>
            <person name="Fang M."/>
            <person name="Shi L."/>
            <person name="Lu R."/>
            <person name="Comes H.P."/>
            <person name="Ma Y."/>
            <person name="Chen Y."/>
            <person name="Huang G."/>
            <person name="Zhou Y."/>
            <person name="Zheng Z."/>
            <person name="Qiu Y."/>
        </authorList>
    </citation>
    <scope>NUCLEOTIDE SEQUENCE [LARGE SCALE GENOMIC DNA]</scope>
    <source>
        <strain evidence="3">F231</strain>
    </source>
</reference>
<feature type="compositionally biased region" description="Basic and acidic residues" evidence="1">
    <location>
        <begin position="66"/>
        <end position="79"/>
    </location>
</feature>
<feature type="compositionally biased region" description="Acidic residues" evidence="1">
    <location>
        <begin position="300"/>
        <end position="310"/>
    </location>
</feature>
<feature type="compositionally biased region" description="Basic and acidic residues" evidence="1">
    <location>
        <begin position="278"/>
        <end position="299"/>
    </location>
</feature>
<evidence type="ECO:0000256" key="1">
    <source>
        <dbReference type="SAM" id="MobiDB-lite"/>
    </source>
</evidence>